<dbReference type="GO" id="GO:0009570">
    <property type="term" value="C:chloroplast stroma"/>
    <property type="evidence" value="ECO:0007669"/>
    <property type="project" value="TreeGrafter"/>
</dbReference>
<dbReference type="PANTHER" id="PTHR23429:SF13">
    <property type="entry name" value="GLUCOSE-6-PHOSPHATE 1-DEHYDROGENASE 1, CHLOROPLASTIC"/>
    <property type="match status" value="1"/>
</dbReference>
<sequence>MAKSLHSCSSSTVIAPSKFNNGTHFSRLRRLVLPSWSFSKWVSQNLPGIQKGKHFELQSSNGHPLNAVSSQDGLASSHIVKESVKPRVKEGSTAYSEPEKPESTLSITVVGASGDLAKKKIFPALFALCYEGWLPEVPFFVASYHFTVFGYARTEMTDEDLRNLISKTLTCRIDKRFFAHA</sequence>
<comment type="caution">
    <text evidence="5">The sequence shown here is derived from an EMBL/GenBank/DDBJ whole genome shotgun (WGS) entry which is preliminary data.</text>
</comment>
<keyword evidence="6" id="KW-1185">Reference proteome</keyword>
<name>A0AAN8UNF1_9MAGN</name>
<evidence type="ECO:0000256" key="2">
    <source>
        <dbReference type="ARBA" id="ARBA00022857"/>
    </source>
</evidence>
<dbReference type="PANTHER" id="PTHR23429">
    <property type="entry name" value="GLUCOSE-6-PHOSPHATE 1-DEHYDROGENASE G6PD"/>
    <property type="match status" value="1"/>
</dbReference>
<dbReference type="InterPro" id="IPR001282">
    <property type="entry name" value="G6P_DH"/>
</dbReference>
<dbReference type="EMBL" id="JBAMMX010000022">
    <property type="protein sequence ID" value="KAK6918740.1"/>
    <property type="molecule type" value="Genomic_DNA"/>
</dbReference>
<organism evidence="5 6">
    <name type="scientific">Dillenia turbinata</name>
    <dbReference type="NCBI Taxonomy" id="194707"/>
    <lineage>
        <taxon>Eukaryota</taxon>
        <taxon>Viridiplantae</taxon>
        <taxon>Streptophyta</taxon>
        <taxon>Embryophyta</taxon>
        <taxon>Tracheophyta</taxon>
        <taxon>Spermatophyta</taxon>
        <taxon>Magnoliopsida</taxon>
        <taxon>eudicotyledons</taxon>
        <taxon>Gunneridae</taxon>
        <taxon>Pentapetalae</taxon>
        <taxon>Dilleniales</taxon>
        <taxon>Dilleniaceae</taxon>
        <taxon>Dillenia</taxon>
    </lineage>
</organism>
<feature type="domain" description="Glucose-6-phosphate dehydrogenase NAD-binding" evidence="4">
    <location>
        <begin position="109"/>
        <end position="171"/>
    </location>
</feature>
<keyword evidence="3" id="KW-0119">Carbohydrate metabolism</keyword>
<dbReference type="SUPFAM" id="SSF51735">
    <property type="entry name" value="NAD(P)-binding Rossmann-fold domains"/>
    <property type="match status" value="1"/>
</dbReference>
<evidence type="ECO:0000259" key="4">
    <source>
        <dbReference type="Pfam" id="PF00479"/>
    </source>
</evidence>
<accession>A0AAN8UNF1</accession>
<dbReference type="Gene3D" id="3.40.50.720">
    <property type="entry name" value="NAD(P)-binding Rossmann-like Domain"/>
    <property type="match status" value="1"/>
</dbReference>
<evidence type="ECO:0000313" key="6">
    <source>
        <dbReference type="Proteomes" id="UP001370490"/>
    </source>
</evidence>
<dbReference type="AlphaFoldDB" id="A0AAN8UNF1"/>
<evidence type="ECO:0000256" key="1">
    <source>
        <dbReference type="ARBA" id="ARBA00022526"/>
    </source>
</evidence>
<dbReference type="Pfam" id="PF00479">
    <property type="entry name" value="G6PD_N"/>
    <property type="match status" value="1"/>
</dbReference>
<keyword evidence="1" id="KW-0313">Glucose metabolism</keyword>
<protein>
    <submittedName>
        <fullName evidence="5">Glucose-6-phosphate dehydrogenase, NAD-binding</fullName>
    </submittedName>
</protein>
<reference evidence="5 6" key="1">
    <citation type="submission" date="2023-12" db="EMBL/GenBank/DDBJ databases">
        <title>A high-quality genome assembly for Dillenia turbinata (Dilleniales).</title>
        <authorList>
            <person name="Chanderbali A."/>
        </authorList>
    </citation>
    <scope>NUCLEOTIDE SEQUENCE [LARGE SCALE GENOMIC DNA]</scope>
    <source>
        <strain evidence="5">LSX21</strain>
        <tissue evidence="5">Leaf</tissue>
    </source>
</reference>
<dbReference type="GO" id="GO:0006006">
    <property type="term" value="P:glucose metabolic process"/>
    <property type="evidence" value="ECO:0007669"/>
    <property type="project" value="UniProtKB-KW"/>
</dbReference>
<dbReference type="GO" id="GO:0009051">
    <property type="term" value="P:pentose-phosphate shunt, oxidative branch"/>
    <property type="evidence" value="ECO:0007669"/>
    <property type="project" value="TreeGrafter"/>
</dbReference>
<dbReference type="InterPro" id="IPR022674">
    <property type="entry name" value="G6P_DH_NAD-bd"/>
</dbReference>
<proteinExistence type="predicted"/>
<dbReference type="GO" id="GO:0050661">
    <property type="term" value="F:NADP binding"/>
    <property type="evidence" value="ECO:0007669"/>
    <property type="project" value="InterPro"/>
</dbReference>
<evidence type="ECO:0000313" key="5">
    <source>
        <dbReference type="EMBL" id="KAK6918740.1"/>
    </source>
</evidence>
<dbReference type="InterPro" id="IPR036291">
    <property type="entry name" value="NAD(P)-bd_dom_sf"/>
</dbReference>
<keyword evidence="2" id="KW-0521">NADP</keyword>
<evidence type="ECO:0000256" key="3">
    <source>
        <dbReference type="ARBA" id="ARBA00023277"/>
    </source>
</evidence>
<dbReference type="GO" id="GO:0004345">
    <property type="term" value="F:glucose-6-phosphate dehydrogenase activity"/>
    <property type="evidence" value="ECO:0007669"/>
    <property type="project" value="TreeGrafter"/>
</dbReference>
<gene>
    <name evidence="5" type="ORF">RJ641_017162</name>
</gene>
<dbReference type="Proteomes" id="UP001370490">
    <property type="component" value="Unassembled WGS sequence"/>
</dbReference>